<dbReference type="EMBL" id="ADCX01000003">
    <property type="protein sequence ID" value="EFG26913.2"/>
    <property type="molecule type" value="Genomic_DNA"/>
</dbReference>
<feature type="transmembrane region" description="Helical" evidence="2">
    <location>
        <begin position="15"/>
        <end position="46"/>
    </location>
</feature>
<keyword evidence="2" id="KW-0812">Transmembrane</keyword>
<comment type="caution">
    <text evidence="3">The sequence shown here is derived from an EMBL/GenBank/DDBJ whole genome shotgun (WGS) entry which is preliminary data.</text>
</comment>
<dbReference type="eggNOG" id="COG5578">
    <property type="taxonomic scope" value="Bacteria"/>
</dbReference>
<feature type="transmembrane region" description="Helical" evidence="2">
    <location>
        <begin position="67"/>
        <end position="93"/>
    </location>
</feature>
<evidence type="ECO:0008006" key="5">
    <source>
        <dbReference type="Google" id="ProtNLM"/>
    </source>
</evidence>
<dbReference type="Proteomes" id="UP000005777">
    <property type="component" value="Unassembled WGS sequence"/>
</dbReference>
<organism evidence="3 4">
    <name type="scientific">Scardovia inopinata F0304</name>
    <dbReference type="NCBI Taxonomy" id="641146"/>
    <lineage>
        <taxon>Bacteria</taxon>
        <taxon>Bacillati</taxon>
        <taxon>Actinomycetota</taxon>
        <taxon>Actinomycetes</taxon>
        <taxon>Bifidobacteriales</taxon>
        <taxon>Bifidobacteriaceae</taxon>
        <taxon>Scardovia</taxon>
    </lineage>
</organism>
<gene>
    <name evidence="3" type="ORF">HMPREF9020_00542</name>
</gene>
<keyword evidence="2" id="KW-0472">Membrane</keyword>
<dbReference type="HOGENOM" id="CLU_081578_2_2_11"/>
<evidence type="ECO:0000256" key="1">
    <source>
        <dbReference type="SAM" id="MobiDB-lite"/>
    </source>
</evidence>
<evidence type="ECO:0000256" key="2">
    <source>
        <dbReference type="SAM" id="Phobius"/>
    </source>
</evidence>
<keyword evidence="2" id="KW-1133">Transmembrane helix</keyword>
<dbReference type="Pfam" id="PF04854">
    <property type="entry name" value="DUF624"/>
    <property type="match status" value="1"/>
</dbReference>
<evidence type="ECO:0000313" key="3">
    <source>
        <dbReference type="EMBL" id="EFG26913.2"/>
    </source>
</evidence>
<feature type="transmembrane region" description="Helical" evidence="2">
    <location>
        <begin position="168"/>
        <end position="188"/>
    </location>
</feature>
<sequence length="228" mass="25716">MSRFFSQDSPFMRGLWWFTDIVIINVYFLLTCLPVITIGAALSAAYDAARKSQESRGNVSRNYFKAFTSNFVQATIIWLPLAALGAGLIYAWIGFQVPLLLPFKAVLTFVYLMCFWWVFPLQSRFSNPMGRTISNSFIFGFSHLPTTLLIAVIDGLCLFLAYASYVYWIQSLFLLMVMGPGMMIALHVPLIEQALKSYTQAEPSKQKELSKQKETAVPAEACVQGEEK</sequence>
<dbReference type="RefSeq" id="WP_081442802.1">
    <property type="nucleotide sequence ID" value="NZ_GG770225.1"/>
</dbReference>
<proteinExistence type="predicted"/>
<feature type="transmembrane region" description="Helical" evidence="2">
    <location>
        <begin position="140"/>
        <end position="162"/>
    </location>
</feature>
<evidence type="ECO:0000313" key="4">
    <source>
        <dbReference type="Proteomes" id="UP000005777"/>
    </source>
</evidence>
<protein>
    <recommendedName>
        <fullName evidence="5">Integral membrane protein</fullName>
    </recommendedName>
</protein>
<keyword evidence="4" id="KW-1185">Reference proteome</keyword>
<feature type="region of interest" description="Disordered" evidence="1">
    <location>
        <begin position="205"/>
        <end position="228"/>
    </location>
</feature>
<accession>W5IIQ1</accession>
<feature type="transmembrane region" description="Helical" evidence="2">
    <location>
        <begin position="99"/>
        <end position="119"/>
    </location>
</feature>
<name>W5IIQ1_SCAIO</name>
<dbReference type="AlphaFoldDB" id="W5IIQ1"/>
<dbReference type="InterPro" id="IPR006938">
    <property type="entry name" value="DUF624"/>
</dbReference>
<feature type="compositionally biased region" description="Basic and acidic residues" evidence="1">
    <location>
        <begin position="205"/>
        <end position="214"/>
    </location>
</feature>
<reference evidence="3 4" key="1">
    <citation type="submission" date="2012-01" db="EMBL/GenBank/DDBJ databases">
        <title>The Genome Sequence of Scardovia inopinata F0304.</title>
        <authorList>
            <consortium name="The Broad Institute Genome Sequencing Platform"/>
            <person name="Earl A."/>
            <person name="Ward D."/>
            <person name="Feldgarden M."/>
            <person name="Gevers D."/>
            <person name="Izard J."/>
            <person name="Baranova O.V."/>
            <person name="Blanton J.M."/>
            <person name="Tanner A.C."/>
            <person name="Dewhirst F.E."/>
            <person name="Young S.K."/>
            <person name="Zeng Q."/>
            <person name="Gargeya S."/>
            <person name="Fitzgerald M."/>
            <person name="Haas B."/>
            <person name="Abouelleil A."/>
            <person name="Alvarado L."/>
            <person name="Arachchi H.M."/>
            <person name="Berlin A."/>
            <person name="Chapman S.B."/>
            <person name="Gearin G."/>
            <person name="Goldberg J."/>
            <person name="Griggs A."/>
            <person name="Gujja S."/>
            <person name="Hansen M."/>
            <person name="Heiman D."/>
            <person name="Howarth C."/>
            <person name="Larimer J."/>
            <person name="Lui A."/>
            <person name="MacDonald P.J."/>
            <person name="McCowen C."/>
            <person name="Montmayeur A."/>
            <person name="Murphy C."/>
            <person name="Neiman D."/>
            <person name="Pearson M."/>
            <person name="Priest M."/>
            <person name="Roberts A."/>
            <person name="Saif S."/>
            <person name="Shea T."/>
            <person name="Sisk P."/>
            <person name="Stolte C."/>
            <person name="Sykes S."/>
            <person name="Wortman J."/>
            <person name="Nusbaum C."/>
            <person name="Birren B."/>
        </authorList>
    </citation>
    <scope>NUCLEOTIDE SEQUENCE [LARGE SCALE GENOMIC DNA]</scope>
    <source>
        <strain evidence="3 4">F0304</strain>
    </source>
</reference>